<keyword evidence="2" id="KW-1185">Reference proteome</keyword>
<sequence>MRMQRLLLYNNYRATGQFHIIRPCYPHHFFWPHFHRDDLQGLKVTRRFISLILHTFLNSTYFDISLSSD</sequence>
<comment type="caution">
    <text evidence="1">The sequence shown here is derived from an EMBL/GenBank/DDBJ whole genome shotgun (WGS) entry which is preliminary data.</text>
</comment>
<gene>
    <name evidence="1" type="ORF">BJX63DRAFT_405761</name>
</gene>
<proteinExistence type="predicted"/>
<evidence type="ECO:0000313" key="1">
    <source>
        <dbReference type="EMBL" id="KAL2809406.1"/>
    </source>
</evidence>
<name>A0ABR4H1S1_9EURO</name>
<dbReference type="EMBL" id="JBFXLT010000089">
    <property type="protein sequence ID" value="KAL2809406.1"/>
    <property type="molecule type" value="Genomic_DNA"/>
</dbReference>
<protein>
    <submittedName>
        <fullName evidence="1">Uncharacterized protein</fullName>
    </submittedName>
</protein>
<organism evidence="1 2">
    <name type="scientific">Aspergillus granulosus</name>
    <dbReference type="NCBI Taxonomy" id="176169"/>
    <lineage>
        <taxon>Eukaryota</taxon>
        <taxon>Fungi</taxon>
        <taxon>Dikarya</taxon>
        <taxon>Ascomycota</taxon>
        <taxon>Pezizomycotina</taxon>
        <taxon>Eurotiomycetes</taxon>
        <taxon>Eurotiomycetidae</taxon>
        <taxon>Eurotiales</taxon>
        <taxon>Aspergillaceae</taxon>
        <taxon>Aspergillus</taxon>
        <taxon>Aspergillus subgen. Nidulantes</taxon>
    </lineage>
</organism>
<reference evidence="1 2" key="1">
    <citation type="submission" date="2024-07" db="EMBL/GenBank/DDBJ databases">
        <title>Section-level genome sequencing and comparative genomics of Aspergillus sections Usti and Cavernicolus.</title>
        <authorList>
            <consortium name="Lawrence Berkeley National Laboratory"/>
            <person name="Nybo J.L."/>
            <person name="Vesth T.C."/>
            <person name="Theobald S."/>
            <person name="Frisvad J.C."/>
            <person name="Larsen T.O."/>
            <person name="Kjaerboelling I."/>
            <person name="Rothschild-Mancinelli K."/>
            <person name="Lyhne E.K."/>
            <person name="Kogle M.E."/>
            <person name="Barry K."/>
            <person name="Clum A."/>
            <person name="Na H."/>
            <person name="Ledsgaard L."/>
            <person name="Lin J."/>
            <person name="Lipzen A."/>
            <person name="Kuo A."/>
            <person name="Riley R."/>
            <person name="Mondo S."/>
            <person name="Labutti K."/>
            <person name="Haridas S."/>
            <person name="Pangalinan J."/>
            <person name="Salamov A.A."/>
            <person name="Simmons B.A."/>
            <person name="Magnuson J.K."/>
            <person name="Chen J."/>
            <person name="Drula E."/>
            <person name="Henrissat B."/>
            <person name="Wiebenga A."/>
            <person name="Lubbers R.J."/>
            <person name="Gomes A.C."/>
            <person name="Makela M.R."/>
            <person name="Stajich J."/>
            <person name="Grigoriev I.V."/>
            <person name="Mortensen U.H."/>
            <person name="De Vries R.P."/>
            <person name="Baker S.E."/>
            <person name="Andersen M.R."/>
        </authorList>
    </citation>
    <scope>NUCLEOTIDE SEQUENCE [LARGE SCALE GENOMIC DNA]</scope>
    <source>
        <strain evidence="1 2">CBS 588.65</strain>
    </source>
</reference>
<dbReference type="Proteomes" id="UP001610334">
    <property type="component" value="Unassembled WGS sequence"/>
</dbReference>
<accession>A0ABR4H1S1</accession>
<evidence type="ECO:0000313" key="2">
    <source>
        <dbReference type="Proteomes" id="UP001610334"/>
    </source>
</evidence>